<dbReference type="GO" id="GO:0003677">
    <property type="term" value="F:DNA binding"/>
    <property type="evidence" value="ECO:0007669"/>
    <property type="project" value="InterPro"/>
</dbReference>
<organism evidence="2 3">
    <name type="scientific">Paraburkholderia panacisoli</name>
    <dbReference type="NCBI Taxonomy" id="2603818"/>
    <lineage>
        <taxon>Bacteria</taxon>
        <taxon>Pseudomonadati</taxon>
        <taxon>Pseudomonadota</taxon>
        <taxon>Betaproteobacteria</taxon>
        <taxon>Burkholderiales</taxon>
        <taxon>Burkholderiaceae</taxon>
        <taxon>Paraburkholderia</taxon>
    </lineage>
</organism>
<comment type="caution">
    <text evidence="2">The sequence shown here is derived from an EMBL/GenBank/DDBJ whole genome shotgun (WGS) entry which is preliminary data.</text>
</comment>
<dbReference type="Proteomes" id="UP000325273">
    <property type="component" value="Unassembled WGS sequence"/>
</dbReference>
<reference evidence="2 3" key="1">
    <citation type="submission" date="2019-08" db="EMBL/GenBank/DDBJ databases">
        <title>Paraburkholderia sp. DCY113.</title>
        <authorList>
            <person name="Kang J."/>
        </authorList>
    </citation>
    <scope>NUCLEOTIDE SEQUENCE [LARGE SCALE GENOMIC DNA]</scope>
    <source>
        <strain evidence="2 3">DCY113</strain>
    </source>
</reference>
<dbReference type="GO" id="GO:0004803">
    <property type="term" value="F:transposase activity"/>
    <property type="evidence" value="ECO:0007669"/>
    <property type="project" value="InterPro"/>
</dbReference>
<dbReference type="InterPro" id="IPR003346">
    <property type="entry name" value="Transposase_20"/>
</dbReference>
<protein>
    <submittedName>
        <fullName evidence="2">IS110 family transposase</fullName>
    </submittedName>
</protein>
<dbReference type="PANTHER" id="PTHR33055:SF3">
    <property type="entry name" value="PUTATIVE TRANSPOSASE FOR IS117-RELATED"/>
    <property type="match status" value="1"/>
</dbReference>
<gene>
    <name evidence="2" type="ORF">FVF58_24095</name>
</gene>
<dbReference type="GO" id="GO:0006313">
    <property type="term" value="P:DNA transposition"/>
    <property type="evidence" value="ECO:0007669"/>
    <property type="project" value="InterPro"/>
</dbReference>
<dbReference type="InterPro" id="IPR047650">
    <property type="entry name" value="Transpos_IS110"/>
</dbReference>
<evidence type="ECO:0000313" key="2">
    <source>
        <dbReference type="EMBL" id="KAA1007790.1"/>
    </source>
</evidence>
<name>A0A5B0GYF0_9BURK</name>
<evidence type="ECO:0000313" key="3">
    <source>
        <dbReference type="Proteomes" id="UP000325273"/>
    </source>
</evidence>
<dbReference type="AlphaFoldDB" id="A0A5B0GYF0"/>
<dbReference type="NCBIfam" id="NF033542">
    <property type="entry name" value="transpos_IS110"/>
    <property type="match status" value="1"/>
</dbReference>
<dbReference type="EMBL" id="VTUZ01000016">
    <property type="protein sequence ID" value="KAA1007790.1"/>
    <property type="molecule type" value="Genomic_DNA"/>
</dbReference>
<sequence>MSTNQAVPQDENTAIEVELYISFELGDKSWKMTASDGRHGPSRYSVHAGDTAAVLDCARRARERCRLDPQARVHSCYEAGRDGWWLHRWLTGQGIDNVVVDAASIEVNRRARRPKNDRLDGDKLLAMLRRHHAGERVWAVLREPTPAQEDARRTHRELARLTQERVAHMNRIRSLLVLHNVRPPVIIGGRDWARWWANHREQVPPTLCGEIERESARLALVRQQIKMLESARRDELAEGKHPLVAQLARLRAIGSKSAWVLVKEVFGWRRFANRREVAGCLGLTPTPYDSGDSQIEQGISKAGNHRARTMLVELAWRWLRLQPGSLLTEWFNRRFAGNGKRMRRVGIVALARRLAIALWRYLEHGEIPAGASLKPVVP</sequence>
<proteinExistence type="predicted"/>
<keyword evidence="3" id="KW-1185">Reference proteome</keyword>
<dbReference type="PANTHER" id="PTHR33055">
    <property type="entry name" value="TRANSPOSASE FOR INSERTION SEQUENCE ELEMENT IS1111A"/>
    <property type="match status" value="1"/>
</dbReference>
<dbReference type="RefSeq" id="WP_149672332.1">
    <property type="nucleotide sequence ID" value="NZ_VTUZ01000016.1"/>
</dbReference>
<accession>A0A5B0GYF0</accession>
<feature type="domain" description="Transposase IS116/IS110/IS902 C-terminal" evidence="1">
    <location>
        <begin position="246"/>
        <end position="323"/>
    </location>
</feature>
<dbReference type="Pfam" id="PF02371">
    <property type="entry name" value="Transposase_20"/>
    <property type="match status" value="1"/>
</dbReference>
<evidence type="ECO:0000259" key="1">
    <source>
        <dbReference type="Pfam" id="PF02371"/>
    </source>
</evidence>